<protein>
    <recommendedName>
        <fullName evidence="6">Pre-rRNA-processing protein IPI3</fullName>
    </recommendedName>
</protein>
<dbReference type="InterPro" id="IPR001680">
    <property type="entry name" value="WD40_rpt"/>
</dbReference>
<reference evidence="7 8" key="1">
    <citation type="submission" date="2014-04" db="EMBL/GenBank/DDBJ databases">
        <authorList>
            <consortium name="DOE Joint Genome Institute"/>
            <person name="Kuo A."/>
            <person name="Martino E."/>
            <person name="Perotto S."/>
            <person name="Kohler A."/>
            <person name="Nagy L.G."/>
            <person name="Floudas D."/>
            <person name="Copeland A."/>
            <person name="Barry K.W."/>
            <person name="Cichocki N."/>
            <person name="Veneault-Fourrey C."/>
            <person name="LaButti K."/>
            <person name="Lindquist E.A."/>
            <person name="Lipzen A."/>
            <person name="Lundell T."/>
            <person name="Morin E."/>
            <person name="Murat C."/>
            <person name="Sun H."/>
            <person name="Tunlid A."/>
            <person name="Henrissat B."/>
            <person name="Grigoriev I.V."/>
            <person name="Hibbett D.S."/>
            <person name="Martin F."/>
            <person name="Nordberg H.P."/>
            <person name="Cantor M.N."/>
            <person name="Hua S.X."/>
        </authorList>
    </citation>
    <scope>NUCLEOTIDE SEQUENCE [LARGE SCALE GENOMIC DNA]</scope>
    <source>
        <strain evidence="7 8">Zn</strain>
    </source>
</reference>
<dbReference type="OrthoDB" id="756370at2759"/>
<dbReference type="InterPro" id="IPR036322">
    <property type="entry name" value="WD40_repeat_dom_sf"/>
</dbReference>
<evidence type="ECO:0000313" key="7">
    <source>
        <dbReference type="EMBL" id="KIN07546.1"/>
    </source>
</evidence>
<dbReference type="SUPFAM" id="SSF50978">
    <property type="entry name" value="WD40 repeat-like"/>
    <property type="match status" value="1"/>
</dbReference>
<dbReference type="FunFam" id="2.130.10.10:FF:000929">
    <property type="entry name" value="Ribosomal assembly complex component Ipi3"/>
    <property type="match status" value="1"/>
</dbReference>
<evidence type="ECO:0000256" key="3">
    <source>
        <dbReference type="ARBA" id="ARBA00022574"/>
    </source>
</evidence>
<feature type="repeat" description="WD" evidence="5">
    <location>
        <begin position="123"/>
        <end position="154"/>
    </location>
</feature>
<accession>A0A0C3HH58</accession>
<comment type="subcellular location">
    <subcellularLocation>
        <location evidence="6">Nucleus</location>
    </subcellularLocation>
</comment>
<dbReference type="Proteomes" id="UP000054321">
    <property type="component" value="Unassembled WGS sequence"/>
</dbReference>
<dbReference type="Pfam" id="PF00400">
    <property type="entry name" value="WD40"/>
    <property type="match status" value="2"/>
</dbReference>
<dbReference type="AlphaFoldDB" id="A0A0C3HH58"/>
<dbReference type="InterPro" id="IPR015943">
    <property type="entry name" value="WD40/YVTN_repeat-like_dom_sf"/>
</dbReference>
<organism evidence="7 8">
    <name type="scientific">Oidiodendron maius (strain Zn)</name>
    <dbReference type="NCBI Taxonomy" id="913774"/>
    <lineage>
        <taxon>Eukaryota</taxon>
        <taxon>Fungi</taxon>
        <taxon>Dikarya</taxon>
        <taxon>Ascomycota</taxon>
        <taxon>Pezizomycotina</taxon>
        <taxon>Leotiomycetes</taxon>
        <taxon>Leotiomycetes incertae sedis</taxon>
        <taxon>Myxotrichaceae</taxon>
        <taxon>Oidiodendron</taxon>
    </lineage>
</organism>
<comment type="function">
    <text evidence="1 6">Component of the RIX1 complex required for processing of ITS2 sequences from 35S pre-rRNA.</text>
</comment>
<evidence type="ECO:0000256" key="6">
    <source>
        <dbReference type="RuleBase" id="RU369067"/>
    </source>
</evidence>
<dbReference type="Gene3D" id="2.130.10.10">
    <property type="entry name" value="YVTN repeat-like/Quinoprotein amine dehydrogenase"/>
    <property type="match status" value="2"/>
</dbReference>
<keyword evidence="6" id="KW-0539">Nucleus</keyword>
<dbReference type="InParanoid" id="A0A0C3HH58"/>
<evidence type="ECO:0000256" key="5">
    <source>
        <dbReference type="PROSITE-ProRule" id="PRU00221"/>
    </source>
</evidence>
<name>A0A0C3HH58_OIDMZ</name>
<feature type="repeat" description="WD" evidence="5">
    <location>
        <begin position="172"/>
        <end position="216"/>
    </location>
</feature>
<keyword evidence="6" id="KW-0698">rRNA processing</keyword>
<dbReference type="GO" id="GO:0005656">
    <property type="term" value="C:nuclear pre-replicative complex"/>
    <property type="evidence" value="ECO:0007669"/>
    <property type="project" value="TreeGrafter"/>
</dbReference>
<comment type="similarity">
    <text evidence="2 6">Belongs to the WD repeat IPI3/WDR18 family.</text>
</comment>
<sequence length="441" mass="47657">MLSESFVSSIRAQPRAPNTAIAKDIGIYVHELQPTPAIKSSFKKSSTLPNALAVNSTHIFAPQAEKAVVHVYSREKGNQESLISFPERIHSATVIGEGVLALGTAEGRIILWEVFTGRQISTPSAHLQPVTCLAATDLHLASGSEDSNIHIWSLPRLLSLNSNGNHEPLQNLSNHRAAITSLRMGSSASSLNICVSASKDSTVIVWNYQSGNLLRTFLLPATPLCLALDPCDRGVYIGFDDGSLQLVEFVRSDSSFNELYDTSLQTTPVQITSAPWIASAEVGPTHCLGLSYDGTIIISGHESGKIMQWNTSRSGVSTEIADLNAPVTNLIMQSPLPSGRLTKASSVVKPKLAEGPYVYTAQLTGAIGTNSFEQALEHTGIPTDMLEDAISRFYQRNTAASSGGDEKLQKENEELWAVVNEQRALQKQTWEKYSKLKTGGV</sequence>
<keyword evidence="3 5" id="KW-0853">WD repeat</keyword>
<dbReference type="EMBL" id="KN832870">
    <property type="protein sequence ID" value="KIN07546.1"/>
    <property type="molecule type" value="Genomic_DNA"/>
</dbReference>
<proteinExistence type="inferred from homology"/>
<dbReference type="InterPro" id="IPR045227">
    <property type="entry name" value="WDR18/Ipi3/RID3"/>
</dbReference>
<keyword evidence="8" id="KW-1185">Reference proteome</keyword>
<dbReference type="HOGENOM" id="CLU_025946_0_0_1"/>
<dbReference type="GO" id="GO:0120330">
    <property type="term" value="C:rixosome complex"/>
    <property type="evidence" value="ECO:0007669"/>
    <property type="project" value="UniProtKB-UniRule"/>
</dbReference>
<evidence type="ECO:0000256" key="1">
    <source>
        <dbReference type="ARBA" id="ARBA00002355"/>
    </source>
</evidence>
<reference evidence="8" key="2">
    <citation type="submission" date="2015-01" db="EMBL/GenBank/DDBJ databases">
        <title>Evolutionary Origins and Diversification of the Mycorrhizal Mutualists.</title>
        <authorList>
            <consortium name="DOE Joint Genome Institute"/>
            <consortium name="Mycorrhizal Genomics Consortium"/>
            <person name="Kohler A."/>
            <person name="Kuo A."/>
            <person name="Nagy L.G."/>
            <person name="Floudas D."/>
            <person name="Copeland A."/>
            <person name="Barry K.W."/>
            <person name="Cichocki N."/>
            <person name="Veneault-Fourrey C."/>
            <person name="LaButti K."/>
            <person name="Lindquist E.A."/>
            <person name="Lipzen A."/>
            <person name="Lundell T."/>
            <person name="Morin E."/>
            <person name="Murat C."/>
            <person name="Riley R."/>
            <person name="Ohm R."/>
            <person name="Sun H."/>
            <person name="Tunlid A."/>
            <person name="Henrissat B."/>
            <person name="Grigoriev I.V."/>
            <person name="Hibbett D.S."/>
            <person name="Martin F."/>
        </authorList>
    </citation>
    <scope>NUCLEOTIDE SEQUENCE [LARGE SCALE GENOMIC DNA]</scope>
    <source>
        <strain evidence="8">Zn</strain>
    </source>
</reference>
<dbReference type="GO" id="GO:0006364">
    <property type="term" value="P:rRNA processing"/>
    <property type="evidence" value="ECO:0007669"/>
    <property type="project" value="UniProtKB-UniRule"/>
</dbReference>
<dbReference type="PANTHER" id="PTHR18763:SF0">
    <property type="entry name" value="WD REPEAT-CONTAINING PROTEIN 18"/>
    <property type="match status" value="1"/>
</dbReference>
<dbReference type="STRING" id="913774.A0A0C3HH58"/>
<gene>
    <name evidence="7" type="ORF">OIDMADRAFT_47447</name>
</gene>
<dbReference type="FunCoup" id="A0A0C3HH58">
    <property type="interactions" value="444"/>
</dbReference>
<dbReference type="PROSITE" id="PS50082">
    <property type="entry name" value="WD_REPEATS_2"/>
    <property type="match status" value="2"/>
</dbReference>
<evidence type="ECO:0000256" key="2">
    <source>
        <dbReference type="ARBA" id="ARBA00010143"/>
    </source>
</evidence>
<dbReference type="SMART" id="SM00320">
    <property type="entry name" value="WD40"/>
    <property type="match status" value="5"/>
</dbReference>
<dbReference type="GO" id="GO:0006261">
    <property type="term" value="P:DNA-templated DNA replication"/>
    <property type="evidence" value="ECO:0007669"/>
    <property type="project" value="TreeGrafter"/>
</dbReference>
<evidence type="ECO:0000256" key="4">
    <source>
        <dbReference type="ARBA" id="ARBA00022737"/>
    </source>
</evidence>
<dbReference type="PANTHER" id="PTHR18763">
    <property type="entry name" value="WD-REPEAT PROTEIN 18"/>
    <property type="match status" value="1"/>
</dbReference>
<keyword evidence="4" id="KW-0677">Repeat</keyword>
<comment type="subunit">
    <text evidence="6">Component of the RIX1 complex, composed of IPI1, RIX1/IPI2 and IPI3 in a 1:2:2 stoichiometry. The complex interacts (via RIX1) with MDN1 (via its hexameric AAA ATPase ring) and the pre-60S ribosome particles.</text>
</comment>
<evidence type="ECO:0000313" key="8">
    <source>
        <dbReference type="Proteomes" id="UP000054321"/>
    </source>
</evidence>